<dbReference type="Proteomes" id="UP000318825">
    <property type="component" value="Unassembled WGS sequence"/>
</dbReference>
<proteinExistence type="predicted"/>
<evidence type="ECO:0000313" key="2">
    <source>
        <dbReference type="Proteomes" id="UP000318825"/>
    </source>
</evidence>
<evidence type="ECO:0008006" key="3">
    <source>
        <dbReference type="Google" id="ProtNLM"/>
    </source>
</evidence>
<name>A0A4Y3WE32_NITWI</name>
<comment type="caution">
    <text evidence="1">The sequence shown here is derived from an EMBL/GenBank/DDBJ whole genome shotgun (WGS) entry which is preliminary data.</text>
</comment>
<reference evidence="1 2" key="1">
    <citation type="submission" date="2019-06" db="EMBL/GenBank/DDBJ databases">
        <title>Whole genome shotgun sequence of Nitrobacter winogradskyi NBRC 14297.</title>
        <authorList>
            <person name="Hosoyama A."/>
            <person name="Uohara A."/>
            <person name="Ohji S."/>
            <person name="Ichikawa N."/>
        </authorList>
    </citation>
    <scope>NUCLEOTIDE SEQUENCE [LARGE SCALE GENOMIC DNA]</scope>
    <source>
        <strain evidence="1 2">NBRC 14297</strain>
    </source>
</reference>
<accession>A0A4Y3WE32</accession>
<evidence type="ECO:0000313" key="1">
    <source>
        <dbReference type="EMBL" id="GEC17277.1"/>
    </source>
</evidence>
<dbReference type="AlphaFoldDB" id="A0A4Y3WE32"/>
<dbReference type="EMBL" id="BJNF01000098">
    <property type="protein sequence ID" value="GEC17277.1"/>
    <property type="molecule type" value="Genomic_DNA"/>
</dbReference>
<protein>
    <recommendedName>
        <fullName evidence="3">Transposase</fullName>
    </recommendedName>
</protein>
<organism evidence="1 2">
    <name type="scientific">Nitrobacter winogradskyi</name>
    <name type="common">Nitrobacter agilis</name>
    <dbReference type="NCBI Taxonomy" id="913"/>
    <lineage>
        <taxon>Bacteria</taxon>
        <taxon>Pseudomonadati</taxon>
        <taxon>Pseudomonadota</taxon>
        <taxon>Alphaproteobacteria</taxon>
        <taxon>Hyphomicrobiales</taxon>
        <taxon>Nitrobacteraceae</taxon>
        <taxon>Nitrobacter</taxon>
    </lineage>
</organism>
<gene>
    <name evidence="1" type="ORF">NWI01_31690</name>
</gene>
<sequence>MPARVSPKLHARLEAEPKAVRDIAWKAQVRLCNRYRRLGRLRQGEGRGYHSDRT</sequence>